<dbReference type="InterPro" id="IPR036282">
    <property type="entry name" value="Glutathione-S-Trfase_C_sf"/>
</dbReference>
<dbReference type="EMBL" id="CDPU01000046">
    <property type="protein sequence ID" value="CEO54923.1"/>
    <property type="molecule type" value="Genomic_DNA"/>
</dbReference>
<name>A0A0B7KBJ2_BIOOC</name>
<reference evidence="3" key="1">
    <citation type="submission" date="2015-01" db="EMBL/GenBank/DDBJ databases">
        <authorList>
            <person name="Durling Mikael"/>
        </authorList>
    </citation>
    <scope>NUCLEOTIDE SEQUENCE</scope>
</reference>
<dbReference type="Gene3D" id="1.20.1050.10">
    <property type="match status" value="1"/>
</dbReference>
<proteinExistence type="predicted"/>
<evidence type="ECO:0000259" key="2">
    <source>
        <dbReference type="Pfam" id="PF22041"/>
    </source>
</evidence>
<dbReference type="SUPFAM" id="SSF47616">
    <property type="entry name" value="GST C-terminal domain-like"/>
    <property type="match status" value="1"/>
</dbReference>
<feature type="domain" description="Glutathione S-transferase UstS-like C-terminal" evidence="2">
    <location>
        <begin position="126"/>
        <end position="217"/>
    </location>
</feature>
<evidence type="ECO:0000313" key="3">
    <source>
        <dbReference type="EMBL" id="CEO54923.1"/>
    </source>
</evidence>
<dbReference type="InterPro" id="IPR054416">
    <property type="entry name" value="GST_UstS-like_C"/>
</dbReference>
<dbReference type="AlphaFoldDB" id="A0A0B7KBJ2"/>
<dbReference type="Gene3D" id="3.40.30.10">
    <property type="entry name" value="Glutaredoxin"/>
    <property type="match status" value="1"/>
</dbReference>
<evidence type="ECO:0000259" key="1">
    <source>
        <dbReference type="Pfam" id="PF13409"/>
    </source>
</evidence>
<dbReference type="InterPro" id="IPR004045">
    <property type="entry name" value="Glutathione_S-Trfase_N"/>
</dbReference>
<sequence length="240" mass="27783">MAPASIVLYDIPTKEPQRCWSFNLWKTRLLLNFKGLDYITEWVEYPDIRPLLEKHLPGEEEYTLPSVHLLQDDVYIMDSLKIARHIESVHPEPPLYLDSPLIDRLWQHLRGVLIAIQPIHIHLIATRLLSEKSTPYFFETRKKDIGKSTAEWYYEHEGTAWRKSTPHFSAITALLKETDGPYFMGGVVSYVDFIWAAVLLFFQTLGDDVFTNVLKASGDDGESFKALLEAVQPWSTRNDF</sequence>
<dbReference type="Pfam" id="PF22041">
    <property type="entry name" value="GST_C_7"/>
    <property type="match status" value="1"/>
</dbReference>
<protein>
    <submittedName>
        <fullName evidence="3">Uncharacterized protein</fullName>
    </submittedName>
</protein>
<gene>
    <name evidence="3" type="ORF">BN869_000010981_1</name>
</gene>
<dbReference type="SUPFAM" id="SSF52833">
    <property type="entry name" value="Thioredoxin-like"/>
    <property type="match status" value="1"/>
</dbReference>
<dbReference type="Pfam" id="PF13409">
    <property type="entry name" value="GST_N_2"/>
    <property type="match status" value="1"/>
</dbReference>
<accession>A0A0B7KBJ2</accession>
<dbReference type="InterPro" id="IPR036249">
    <property type="entry name" value="Thioredoxin-like_sf"/>
</dbReference>
<organism evidence="3">
    <name type="scientific">Bionectria ochroleuca</name>
    <name type="common">Gliocladium roseum</name>
    <dbReference type="NCBI Taxonomy" id="29856"/>
    <lineage>
        <taxon>Eukaryota</taxon>
        <taxon>Fungi</taxon>
        <taxon>Dikarya</taxon>
        <taxon>Ascomycota</taxon>
        <taxon>Pezizomycotina</taxon>
        <taxon>Sordariomycetes</taxon>
        <taxon>Hypocreomycetidae</taxon>
        <taxon>Hypocreales</taxon>
        <taxon>Bionectriaceae</taxon>
        <taxon>Clonostachys</taxon>
    </lineage>
</organism>
<feature type="domain" description="GST N-terminal" evidence="1">
    <location>
        <begin position="25"/>
        <end position="88"/>
    </location>
</feature>